<accession>A0A9D1FEW5</accession>
<dbReference type="GO" id="GO:0016787">
    <property type="term" value="F:hydrolase activity"/>
    <property type="evidence" value="ECO:0007669"/>
    <property type="project" value="UniProtKB-KW"/>
</dbReference>
<sequence length="213" mass="23609">MYKTILFDFDGTVFDTGEGIMKSVRYAAEAFGYSEPDWRALRSFVGPPLVESFARRYGVSSERAREMTAKYRERYAERGIEECSVYPGVPELVRFLRGRGAKVAVATGKPTDFTVEILRRNGLGELFDSVLGSEFDGRRGQKWEVISELLEKYGREGAVMVGDRDNDVRGAKRCGIPCIGVAWGYAEPGELEREGAIAVAADTGELRALLLEG</sequence>
<protein>
    <submittedName>
        <fullName evidence="1">HAD hydrolase-like protein</fullName>
    </submittedName>
</protein>
<organism evidence="1 2">
    <name type="scientific">Candidatus Scatomorpha merdipullorum</name>
    <dbReference type="NCBI Taxonomy" id="2840927"/>
    <lineage>
        <taxon>Bacteria</taxon>
        <taxon>Bacillati</taxon>
        <taxon>Bacillota</taxon>
        <taxon>Clostridia</taxon>
        <taxon>Eubacteriales</taxon>
        <taxon>Candidatus Scatomorpha</taxon>
    </lineage>
</organism>
<reference evidence="1" key="2">
    <citation type="journal article" date="2021" name="PeerJ">
        <title>Extensive microbial diversity within the chicken gut microbiome revealed by metagenomics and culture.</title>
        <authorList>
            <person name="Gilroy R."/>
            <person name="Ravi A."/>
            <person name="Getino M."/>
            <person name="Pursley I."/>
            <person name="Horton D.L."/>
            <person name="Alikhan N.F."/>
            <person name="Baker D."/>
            <person name="Gharbi K."/>
            <person name="Hall N."/>
            <person name="Watson M."/>
            <person name="Adriaenssens E.M."/>
            <person name="Foster-Nyarko E."/>
            <person name="Jarju S."/>
            <person name="Secka A."/>
            <person name="Antonio M."/>
            <person name="Oren A."/>
            <person name="Chaudhuri R.R."/>
            <person name="La Ragione R."/>
            <person name="Hildebrand F."/>
            <person name="Pallen M.J."/>
        </authorList>
    </citation>
    <scope>NUCLEOTIDE SEQUENCE</scope>
    <source>
        <strain evidence="1">ChiHjej10B9-9673</strain>
    </source>
</reference>
<dbReference type="SFLD" id="SFLDS00003">
    <property type="entry name" value="Haloacid_Dehalogenase"/>
    <property type="match status" value="1"/>
</dbReference>
<dbReference type="InterPro" id="IPR050155">
    <property type="entry name" value="HAD-like_hydrolase_sf"/>
</dbReference>
<dbReference type="Gene3D" id="3.40.50.1000">
    <property type="entry name" value="HAD superfamily/HAD-like"/>
    <property type="match status" value="1"/>
</dbReference>
<dbReference type="PANTHER" id="PTHR43434:SF20">
    <property type="entry name" value="5'-NUCLEOTIDASE"/>
    <property type="match status" value="1"/>
</dbReference>
<dbReference type="Proteomes" id="UP000824001">
    <property type="component" value="Unassembled WGS sequence"/>
</dbReference>
<dbReference type="Pfam" id="PF13419">
    <property type="entry name" value="HAD_2"/>
    <property type="match status" value="1"/>
</dbReference>
<dbReference type="InterPro" id="IPR023214">
    <property type="entry name" value="HAD_sf"/>
</dbReference>
<name>A0A9D1FEW5_9FIRM</name>
<evidence type="ECO:0000313" key="2">
    <source>
        <dbReference type="Proteomes" id="UP000824001"/>
    </source>
</evidence>
<dbReference type="EMBL" id="DVJK01000236">
    <property type="protein sequence ID" value="HIS67558.1"/>
    <property type="molecule type" value="Genomic_DNA"/>
</dbReference>
<comment type="caution">
    <text evidence="1">The sequence shown here is derived from an EMBL/GenBank/DDBJ whole genome shotgun (WGS) entry which is preliminary data.</text>
</comment>
<dbReference type="Gene3D" id="1.10.150.240">
    <property type="entry name" value="Putative phosphatase, domain 2"/>
    <property type="match status" value="1"/>
</dbReference>
<dbReference type="InterPro" id="IPR036412">
    <property type="entry name" value="HAD-like_sf"/>
</dbReference>
<dbReference type="GO" id="GO:0004713">
    <property type="term" value="F:protein tyrosine kinase activity"/>
    <property type="evidence" value="ECO:0007669"/>
    <property type="project" value="TreeGrafter"/>
</dbReference>
<keyword evidence="1" id="KW-0378">Hydrolase</keyword>
<gene>
    <name evidence="1" type="ORF">IAC18_08325</name>
</gene>
<dbReference type="GO" id="GO:0005829">
    <property type="term" value="C:cytosol"/>
    <property type="evidence" value="ECO:0007669"/>
    <property type="project" value="TreeGrafter"/>
</dbReference>
<evidence type="ECO:0000313" key="1">
    <source>
        <dbReference type="EMBL" id="HIS67558.1"/>
    </source>
</evidence>
<dbReference type="InterPro" id="IPR041492">
    <property type="entry name" value="HAD_2"/>
</dbReference>
<dbReference type="InterPro" id="IPR023198">
    <property type="entry name" value="PGP-like_dom2"/>
</dbReference>
<dbReference type="SFLD" id="SFLDG01129">
    <property type="entry name" value="C1.5:_HAD__Beta-PGM__Phosphata"/>
    <property type="match status" value="1"/>
</dbReference>
<dbReference type="PANTHER" id="PTHR43434">
    <property type="entry name" value="PHOSPHOGLYCOLATE PHOSPHATASE"/>
    <property type="match status" value="1"/>
</dbReference>
<dbReference type="AlphaFoldDB" id="A0A9D1FEW5"/>
<reference evidence="1" key="1">
    <citation type="submission" date="2020-10" db="EMBL/GenBank/DDBJ databases">
        <authorList>
            <person name="Gilroy R."/>
        </authorList>
    </citation>
    <scope>NUCLEOTIDE SEQUENCE</scope>
    <source>
        <strain evidence="1">ChiHjej10B9-9673</strain>
    </source>
</reference>
<proteinExistence type="predicted"/>
<dbReference type="SUPFAM" id="SSF56784">
    <property type="entry name" value="HAD-like"/>
    <property type="match status" value="1"/>
</dbReference>